<accession>A0A7W6E5R0</accession>
<evidence type="ECO:0000259" key="1">
    <source>
        <dbReference type="PROSITE" id="PS50056"/>
    </source>
</evidence>
<dbReference type="Gene3D" id="3.90.190.10">
    <property type="entry name" value="Protein tyrosine phosphatase superfamily"/>
    <property type="match status" value="1"/>
</dbReference>
<protein>
    <submittedName>
        <fullName evidence="2">Protein-tyrosine phosphatase</fullName>
    </submittedName>
</protein>
<reference evidence="2 3" key="1">
    <citation type="submission" date="2020-08" db="EMBL/GenBank/DDBJ databases">
        <title>Genomic Encyclopedia of Type Strains, Phase IV (KMG-IV): sequencing the most valuable type-strain genomes for metagenomic binning, comparative biology and taxonomic classification.</title>
        <authorList>
            <person name="Goeker M."/>
        </authorList>
    </citation>
    <scope>NUCLEOTIDE SEQUENCE [LARGE SCALE GENOMIC DNA]</scope>
    <source>
        <strain evidence="2 3">DSM 102234</strain>
    </source>
</reference>
<feature type="domain" description="Tyrosine specific protein phosphatases" evidence="1">
    <location>
        <begin position="22"/>
        <end position="74"/>
    </location>
</feature>
<dbReference type="AlphaFoldDB" id="A0A7W6E5R0"/>
<dbReference type="InterPro" id="IPR029021">
    <property type="entry name" value="Prot-tyrosine_phosphatase-like"/>
</dbReference>
<evidence type="ECO:0000313" key="2">
    <source>
        <dbReference type="EMBL" id="MBB3992535.1"/>
    </source>
</evidence>
<dbReference type="Proteomes" id="UP000530268">
    <property type="component" value="Unassembled WGS sequence"/>
</dbReference>
<dbReference type="InterPro" id="IPR000387">
    <property type="entry name" value="Tyr_Pase_dom"/>
</dbReference>
<name>A0A7W6E5R0_9RHOB</name>
<organism evidence="2 3">
    <name type="scientific">Sulfitobacter undariae</name>
    <dbReference type="NCBI Taxonomy" id="1563671"/>
    <lineage>
        <taxon>Bacteria</taxon>
        <taxon>Pseudomonadati</taxon>
        <taxon>Pseudomonadota</taxon>
        <taxon>Alphaproteobacteria</taxon>
        <taxon>Rhodobacterales</taxon>
        <taxon>Roseobacteraceae</taxon>
        <taxon>Sulfitobacter</taxon>
    </lineage>
</organism>
<gene>
    <name evidence="2" type="ORF">GGR95_000154</name>
</gene>
<evidence type="ECO:0000313" key="3">
    <source>
        <dbReference type="Proteomes" id="UP000530268"/>
    </source>
</evidence>
<dbReference type="PROSITE" id="PS50056">
    <property type="entry name" value="TYR_PHOSPHATASE_2"/>
    <property type="match status" value="1"/>
</dbReference>
<sequence length="86" mass="9048">MHLPAPVAFGICVAETATRLRNGSNIAIHCYASIGRSGMLVCAVLGHFGYTPPHAIAHVSKMRGVPVPDTAEQAAFIHQIMTTPAP</sequence>
<dbReference type="EMBL" id="JACIEI010000001">
    <property type="protein sequence ID" value="MBB3992535.1"/>
    <property type="molecule type" value="Genomic_DNA"/>
</dbReference>
<keyword evidence="3" id="KW-1185">Reference proteome</keyword>
<comment type="caution">
    <text evidence="2">The sequence shown here is derived from an EMBL/GenBank/DDBJ whole genome shotgun (WGS) entry which is preliminary data.</text>
</comment>
<proteinExistence type="predicted"/>
<dbReference type="SUPFAM" id="SSF52799">
    <property type="entry name" value="(Phosphotyrosine protein) phosphatases II"/>
    <property type="match status" value="1"/>
</dbReference>